<keyword evidence="1" id="KW-0010">Activator</keyword>
<evidence type="ECO:0000256" key="2">
    <source>
        <dbReference type="SAM" id="Phobius"/>
    </source>
</evidence>
<feature type="transmembrane region" description="Helical" evidence="2">
    <location>
        <begin position="86"/>
        <end position="108"/>
    </location>
</feature>
<feature type="transmembrane region" description="Helical" evidence="2">
    <location>
        <begin position="114"/>
        <end position="138"/>
    </location>
</feature>
<dbReference type="InterPro" id="IPR011989">
    <property type="entry name" value="ARM-like"/>
</dbReference>
<dbReference type="PROSITE" id="PS50042">
    <property type="entry name" value="CNMP_BINDING_3"/>
    <property type="match status" value="1"/>
</dbReference>
<feature type="transmembrane region" description="Helical" evidence="2">
    <location>
        <begin position="21"/>
        <end position="43"/>
    </location>
</feature>
<dbReference type="GO" id="GO:0016491">
    <property type="term" value="F:oxidoreductase activity"/>
    <property type="evidence" value="ECO:0007669"/>
    <property type="project" value="TreeGrafter"/>
</dbReference>
<feature type="transmembrane region" description="Helical" evidence="2">
    <location>
        <begin position="374"/>
        <end position="393"/>
    </location>
</feature>
<dbReference type="InterPro" id="IPR014710">
    <property type="entry name" value="RmlC-like_jellyroll"/>
</dbReference>
<dbReference type="SMART" id="SM00100">
    <property type="entry name" value="cNMP"/>
    <property type="match status" value="1"/>
</dbReference>
<feature type="transmembrane region" description="Helical" evidence="2">
    <location>
        <begin position="278"/>
        <end position="297"/>
    </location>
</feature>
<dbReference type="SUPFAM" id="SSF51206">
    <property type="entry name" value="cAMP-binding domain-like"/>
    <property type="match status" value="1"/>
</dbReference>
<dbReference type="Gene3D" id="2.60.120.10">
    <property type="entry name" value="Jelly Rolls"/>
    <property type="match status" value="1"/>
</dbReference>
<keyword evidence="2" id="KW-0472">Membrane</keyword>
<feature type="domain" description="Cyclic nucleotide-binding" evidence="3">
    <location>
        <begin position="882"/>
        <end position="986"/>
    </location>
</feature>
<dbReference type="SUPFAM" id="SSF103473">
    <property type="entry name" value="MFS general substrate transporter"/>
    <property type="match status" value="1"/>
</dbReference>
<feature type="transmembrane region" description="Helical" evidence="2">
    <location>
        <begin position="150"/>
        <end position="173"/>
    </location>
</feature>
<dbReference type="InterPro" id="IPR000595">
    <property type="entry name" value="cNMP-bd_dom"/>
</dbReference>
<dbReference type="Proteomes" id="UP000215509">
    <property type="component" value="Unassembled WGS sequence"/>
</dbReference>
<dbReference type="PANTHER" id="PTHR12697">
    <property type="entry name" value="PBS LYASE HEAT-LIKE PROTEIN"/>
    <property type="match status" value="1"/>
</dbReference>
<proteinExistence type="predicted"/>
<accession>A0A229UQ69</accession>
<feature type="transmembrane region" description="Helical" evidence="2">
    <location>
        <begin position="240"/>
        <end position="258"/>
    </location>
</feature>
<dbReference type="SUPFAM" id="SSF48371">
    <property type="entry name" value="ARM repeat"/>
    <property type="match status" value="1"/>
</dbReference>
<sequence length="1015" mass="112561">MQAAIDRFLGIRGEDKRKLWSMMPIFFCGGVAESLNYTAFMALFNLRFGVAFLPYVYLAEAAVMPVEGWLLAKLTGTMSKSKMMRTLYLIMTSILLLNGMILLTFKVAGFDFRYYYPILFLSSNFVVRQLTLLLWSVAFDLCPTQQAKRLMPLFVASTTTGGIVAGLLAHWIGGLLGTEMVYALAPLLLLAGFWSFRKSIASYLAPLSLKEGKLQPNVPEAPEAERSGGDYWKETLRRPFLLSAIALMTLMPALYFVMEYQYFTAAEAHFPGERELTSFYGIMTALQFTFCLLLQAVSNRLMNWLGASNMLLSISVIFFGGFLLTAGLLSSPYGLYAVSGSYALFYIFLYFIAEPCYQLFFKMMPLSERDGFRYFAQGIAASGGILIGSLLSLLHSSRLLGLTPLAWIGVALALLLIAAAWYGRHLYIRELVISVQSLYNDVSDSAASFFGSLRSSKALTVMLGYLRHPNDYVREVALQLIGKANDSSFLPHLISLLPEGSPRIRVCALRAMNLQGASIQDLVEIASYLDDEDYEVRAACVKLIAKASHMKGQAHFFLRIKLLDSHPLVVSEGVKALYALKSEESYPACQEAIVKMLDTGGEWAVYGSRTVAELKLNEYAPWLMSLLEEPRPAVKEAAVYGLGKLQHLEAVGVLLAMYPMADKELRRAILEAFVDMGEAAVPLLIEGTAHLNPFTWNVCVTALTRIWEESRVQSELAELCTQRLLASTMEGTLPVALTELSYKDLAELAAKRCMEIHEALCDGAWAVLGRLTDERVVASLRETVQDDHAEIRENGLEILAEGFGDRRLAGALMELYRQDRMSERTLETDPQTVLREAVNWPDEWLARIAEYARSDGEESGMKEERKFLSMMDKVMFLKQAPLFSSLSVDELGLLAGIAQEEVHPDQAYLLRRGEPSVSLYLIVDGNIELSNETEEGGGGTIGVLGSHDSLGETSAFDGSPSSVTAQAIFDEVRVLALQGEQLSRLMRLYPEIGIGLLHAASARVRLLENMLLKMG</sequence>
<dbReference type="Gene3D" id="1.25.10.10">
    <property type="entry name" value="Leucine-rich Repeat Variant"/>
    <property type="match status" value="2"/>
</dbReference>
<reference evidence="4 5" key="1">
    <citation type="submission" date="2017-07" db="EMBL/GenBank/DDBJ databases">
        <title>Genome sequencing and assembly of Paenibacillus rigui.</title>
        <authorList>
            <person name="Mayilraj S."/>
        </authorList>
    </citation>
    <scope>NUCLEOTIDE SEQUENCE [LARGE SCALE GENOMIC DNA]</scope>
    <source>
        <strain evidence="4 5">JCM 16352</strain>
    </source>
</reference>
<protein>
    <recommendedName>
        <fullName evidence="3">Cyclic nucleotide-binding domain-containing protein</fullName>
    </recommendedName>
</protein>
<evidence type="ECO:0000313" key="4">
    <source>
        <dbReference type="EMBL" id="OXM85029.1"/>
    </source>
</evidence>
<organism evidence="4 5">
    <name type="scientific">Paenibacillus rigui</name>
    <dbReference type="NCBI Taxonomy" id="554312"/>
    <lineage>
        <taxon>Bacteria</taxon>
        <taxon>Bacillati</taxon>
        <taxon>Bacillota</taxon>
        <taxon>Bacilli</taxon>
        <taxon>Bacillales</taxon>
        <taxon>Paenibacillaceae</taxon>
        <taxon>Paenibacillus</taxon>
    </lineage>
</organism>
<keyword evidence="2" id="KW-1133">Transmembrane helix</keyword>
<dbReference type="AlphaFoldDB" id="A0A229UQ69"/>
<dbReference type="CDD" id="cd00038">
    <property type="entry name" value="CAP_ED"/>
    <property type="match status" value="1"/>
</dbReference>
<evidence type="ECO:0000313" key="5">
    <source>
        <dbReference type="Proteomes" id="UP000215509"/>
    </source>
</evidence>
<evidence type="ECO:0000256" key="1">
    <source>
        <dbReference type="ARBA" id="ARBA00023159"/>
    </source>
</evidence>
<name>A0A229UQ69_9BACL</name>
<dbReference type="Gene3D" id="1.20.1250.20">
    <property type="entry name" value="MFS general substrate transporter like domains"/>
    <property type="match status" value="1"/>
</dbReference>
<dbReference type="InterPro" id="IPR018490">
    <property type="entry name" value="cNMP-bd_dom_sf"/>
</dbReference>
<evidence type="ECO:0000259" key="3">
    <source>
        <dbReference type="PROSITE" id="PS50042"/>
    </source>
</evidence>
<keyword evidence="5" id="KW-1185">Reference proteome</keyword>
<dbReference type="InterPro" id="IPR036259">
    <property type="entry name" value="MFS_trans_sf"/>
</dbReference>
<dbReference type="EMBL" id="NMQW01000024">
    <property type="protein sequence ID" value="OXM85029.1"/>
    <property type="molecule type" value="Genomic_DNA"/>
</dbReference>
<feature type="transmembrane region" description="Helical" evidence="2">
    <location>
        <begin position="55"/>
        <end position="74"/>
    </location>
</feature>
<feature type="transmembrane region" description="Helical" evidence="2">
    <location>
        <begin position="309"/>
        <end position="329"/>
    </location>
</feature>
<dbReference type="OrthoDB" id="2481373at2"/>
<dbReference type="InterPro" id="IPR016024">
    <property type="entry name" value="ARM-type_fold"/>
</dbReference>
<feature type="transmembrane region" description="Helical" evidence="2">
    <location>
        <begin position="335"/>
        <end position="353"/>
    </location>
</feature>
<comment type="caution">
    <text evidence="4">The sequence shown here is derived from an EMBL/GenBank/DDBJ whole genome shotgun (WGS) entry which is preliminary data.</text>
</comment>
<feature type="transmembrane region" description="Helical" evidence="2">
    <location>
        <begin position="405"/>
        <end position="423"/>
    </location>
</feature>
<keyword evidence="2" id="KW-0812">Transmembrane</keyword>
<dbReference type="Pfam" id="PF00027">
    <property type="entry name" value="cNMP_binding"/>
    <property type="match status" value="1"/>
</dbReference>
<dbReference type="RefSeq" id="WP_094016182.1">
    <property type="nucleotide sequence ID" value="NZ_NMQW01000024.1"/>
</dbReference>
<dbReference type="PANTHER" id="PTHR12697:SF5">
    <property type="entry name" value="DEOXYHYPUSINE HYDROXYLASE"/>
    <property type="match status" value="1"/>
</dbReference>
<gene>
    <name evidence="4" type="ORF">CF651_17585</name>
</gene>